<dbReference type="EMBL" id="AGNL01035642">
    <property type="protein sequence ID" value="EJK54569.1"/>
    <property type="molecule type" value="Genomic_DNA"/>
</dbReference>
<proteinExistence type="predicted"/>
<evidence type="ECO:0000313" key="3">
    <source>
        <dbReference type="Proteomes" id="UP000266841"/>
    </source>
</evidence>
<dbReference type="Proteomes" id="UP000266841">
    <property type="component" value="Unassembled WGS sequence"/>
</dbReference>
<sequence length="368" mass="41011">MMQPTKFDVVCGKGRSKEAGTPKYKLLVNENKSIINAVHALGGRFLLVDKMTGDYKLEPKPYDKVSQALRGGQPKLRMRLYKHGQMPRERKQYSQESYDQYSRFLLSYIHDEGESKPSNLSRDVAELFVLGAVIEPTRRHSKPEEWSSRRIKMIKMLPRSNSDRTMKTSNVDDSFSPAPGLGGCPVRSRSEGSISAAKAGGISQQPLDYLDIVSHDIDSVGSSLYGEDLSVLWSDSSNQSEQVKSCSMTDVATMFKRMSTDELNPSCKNESSICHRSFGNSKDWMLSLNSEDVRTCEEIFKMFDSSEDEKSACNSVISGLSKESHVDGELTGTRCFMNSFSHLGLGKSNRVNSRDSFVDSSCSMTSSL</sequence>
<reference evidence="2 3" key="1">
    <citation type="journal article" date="2012" name="Genome Biol.">
        <title>Genome and low-iron response of an oceanic diatom adapted to chronic iron limitation.</title>
        <authorList>
            <person name="Lommer M."/>
            <person name="Specht M."/>
            <person name="Roy A.S."/>
            <person name="Kraemer L."/>
            <person name="Andreson R."/>
            <person name="Gutowska M.A."/>
            <person name="Wolf J."/>
            <person name="Bergner S.V."/>
            <person name="Schilhabel M.B."/>
            <person name="Klostermeier U.C."/>
            <person name="Beiko R.G."/>
            <person name="Rosenstiel P."/>
            <person name="Hippler M."/>
            <person name="Laroche J."/>
        </authorList>
    </citation>
    <scope>NUCLEOTIDE SEQUENCE [LARGE SCALE GENOMIC DNA]</scope>
    <source>
        <strain evidence="2 3">CCMP1005</strain>
    </source>
</reference>
<gene>
    <name evidence="2" type="ORF">THAOC_25787</name>
</gene>
<keyword evidence="3" id="KW-1185">Reference proteome</keyword>
<evidence type="ECO:0000313" key="2">
    <source>
        <dbReference type="EMBL" id="EJK54569.1"/>
    </source>
</evidence>
<name>K0RQE0_THAOC</name>
<organism evidence="2 3">
    <name type="scientific">Thalassiosira oceanica</name>
    <name type="common">Marine diatom</name>
    <dbReference type="NCBI Taxonomy" id="159749"/>
    <lineage>
        <taxon>Eukaryota</taxon>
        <taxon>Sar</taxon>
        <taxon>Stramenopiles</taxon>
        <taxon>Ochrophyta</taxon>
        <taxon>Bacillariophyta</taxon>
        <taxon>Coscinodiscophyceae</taxon>
        <taxon>Thalassiosirophycidae</taxon>
        <taxon>Thalassiosirales</taxon>
        <taxon>Thalassiosiraceae</taxon>
        <taxon>Thalassiosira</taxon>
    </lineage>
</organism>
<feature type="region of interest" description="Disordered" evidence="1">
    <location>
        <begin position="160"/>
        <end position="181"/>
    </location>
</feature>
<comment type="caution">
    <text evidence="2">The sequence shown here is derived from an EMBL/GenBank/DDBJ whole genome shotgun (WGS) entry which is preliminary data.</text>
</comment>
<accession>K0RQE0</accession>
<evidence type="ECO:0000256" key="1">
    <source>
        <dbReference type="SAM" id="MobiDB-lite"/>
    </source>
</evidence>
<dbReference type="AlphaFoldDB" id="K0RQE0"/>
<protein>
    <submittedName>
        <fullName evidence="2">Uncharacterized protein</fullName>
    </submittedName>
</protein>